<protein>
    <submittedName>
        <fullName evidence="3">Uncharacterized protein</fullName>
    </submittedName>
</protein>
<dbReference type="EMBL" id="MFJL01000019">
    <property type="protein sequence ID" value="OGG15689.1"/>
    <property type="molecule type" value="Genomic_DNA"/>
</dbReference>
<dbReference type="AlphaFoldDB" id="A0A1F5ZTA9"/>
<dbReference type="Proteomes" id="UP000176923">
    <property type="component" value="Unassembled WGS sequence"/>
</dbReference>
<name>A0A1F5ZTA9_9BACT</name>
<evidence type="ECO:0000256" key="1">
    <source>
        <dbReference type="SAM" id="Coils"/>
    </source>
</evidence>
<gene>
    <name evidence="3" type="ORF">A3D77_01525</name>
</gene>
<evidence type="ECO:0000313" key="4">
    <source>
        <dbReference type="Proteomes" id="UP000176923"/>
    </source>
</evidence>
<feature type="compositionally biased region" description="Low complexity" evidence="2">
    <location>
        <begin position="38"/>
        <end position="52"/>
    </location>
</feature>
<keyword evidence="1" id="KW-0175">Coiled coil</keyword>
<comment type="caution">
    <text evidence="3">The sequence shown here is derived from an EMBL/GenBank/DDBJ whole genome shotgun (WGS) entry which is preliminary data.</text>
</comment>
<organism evidence="3 4">
    <name type="scientific">Candidatus Gottesmanbacteria bacterium RIFCSPHIGHO2_02_FULL_39_11</name>
    <dbReference type="NCBI Taxonomy" id="1798382"/>
    <lineage>
        <taxon>Bacteria</taxon>
        <taxon>Candidatus Gottesmaniibacteriota</taxon>
    </lineage>
</organism>
<evidence type="ECO:0000313" key="3">
    <source>
        <dbReference type="EMBL" id="OGG15689.1"/>
    </source>
</evidence>
<evidence type="ECO:0000256" key="2">
    <source>
        <dbReference type="SAM" id="MobiDB-lite"/>
    </source>
</evidence>
<accession>A0A1F5ZTA9</accession>
<sequence>MADHEPKEGKGLKGLLKKILQGGVPPEALYTEPPPPQEARSNSSRHNNNNENEAPRDVDQLWDMMASAPAKAREFIPDVPSKKALEIPEMKRLAIDLIVNVDSDLYSNPQWLKNRKSDIERIQSGYASTLDLKDQGILVEMKNAIIQKERKIKNIDERLKENKDEIEAVKKGEPKNTAEELKKTIREVTDLDEIKNDVKIRDIVSELEEYVNKDDDGRHEDDKKVGGEHPPKGIYLEYAYRKLQDQIKEEYKKLNQEKPEIYKPQRQELAKKVEAVERLQKKMAKHWGSMTGKLDNENYREVGDYEMHKDTLRRDQNYRDYYFYKTLKPILFNDRLEAHRDLTSLSLIQRMEDFMEIISEAKDTGENPNENYGRSLVAHYTRLKNMIFQSNDTDYYAAHPAQGIDEFIQSTAFFTNGLIDFAFQNPMVVLAKRMYESVLLEIRENHQGYIPRRYLEWNESSRDIPIDRMVRERILQAIKNGQVYNHPIDPATGQDQVDIYQRLRSSKGGVLGEKEKLKMDDLTGGLAPGSPGWRRDLGDLQIA</sequence>
<dbReference type="STRING" id="1798382.A3D77_01525"/>
<feature type="region of interest" description="Disordered" evidence="2">
    <location>
        <begin position="23"/>
        <end position="60"/>
    </location>
</feature>
<reference evidence="3 4" key="1">
    <citation type="journal article" date="2016" name="Nat. Commun.">
        <title>Thousands of microbial genomes shed light on interconnected biogeochemical processes in an aquifer system.</title>
        <authorList>
            <person name="Anantharaman K."/>
            <person name="Brown C.T."/>
            <person name="Hug L.A."/>
            <person name="Sharon I."/>
            <person name="Castelle C.J."/>
            <person name="Probst A.J."/>
            <person name="Thomas B.C."/>
            <person name="Singh A."/>
            <person name="Wilkins M.J."/>
            <person name="Karaoz U."/>
            <person name="Brodie E.L."/>
            <person name="Williams K.H."/>
            <person name="Hubbard S.S."/>
            <person name="Banfield J.F."/>
        </authorList>
    </citation>
    <scope>NUCLEOTIDE SEQUENCE [LARGE SCALE GENOMIC DNA]</scope>
</reference>
<proteinExistence type="predicted"/>
<feature type="coiled-coil region" evidence="1">
    <location>
        <begin position="138"/>
        <end position="172"/>
    </location>
</feature>